<dbReference type="EMBL" id="JALJOV010000232">
    <property type="protein sequence ID" value="KAK9865627.1"/>
    <property type="molecule type" value="Genomic_DNA"/>
</dbReference>
<organism evidence="2 3">
    <name type="scientific">Apatococcus fuscideae</name>
    <dbReference type="NCBI Taxonomy" id="2026836"/>
    <lineage>
        <taxon>Eukaryota</taxon>
        <taxon>Viridiplantae</taxon>
        <taxon>Chlorophyta</taxon>
        <taxon>core chlorophytes</taxon>
        <taxon>Trebouxiophyceae</taxon>
        <taxon>Chlorellales</taxon>
        <taxon>Chlorellaceae</taxon>
        <taxon>Apatococcus</taxon>
    </lineage>
</organism>
<evidence type="ECO:0000256" key="1">
    <source>
        <dbReference type="SAM" id="MobiDB-lite"/>
    </source>
</evidence>
<proteinExistence type="predicted"/>
<comment type="caution">
    <text evidence="2">The sequence shown here is derived from an EMBL/GenBank/DDBJ whole genome shotgun (WGS) entry which is preliminary data.</text>
</comment>
<protein>
    <submittedName>
        <fullName evidence="2">Uncharacterized protein</fullName>
    </submittedName>
</protein>
<keyword evidence="3" id="KW-1185">Reference proteome</keyword>
<dbReference type="Proteomes" id="UP001485043">
    <property type="component" value="Unassembled WGS sequence"/>
</dbReference>
<evidence type="ECO:0000313" key="2">
    <source>
        <dbReference type="EMBL" id="KAK9865627.1"/>
    </source>
</evidence>
<feature type="compositionally biased region" description="Basic and acidic residues" evidence="1">
    <location>
        <begin position="33"/>
        <end position="55"/>
    </location>
</feature>
<feature type="compositionally biased region" description="Gly residues" evidence="1">
    <location>
        <begin position="17"/>
        <end position="30"/>
    </location>
</feature>
<reference evidence="2 3" key="1">
    <citation type="journal article" date="2024" name="Nat. Commun.">
        <title>Phylogenomics reveals the evolutionary origins of lichenization in chlorophyte algae.</title>
        <authorList>
            <person name="Puginier C."/>
            <person name="Libourel C."/>
            <person name="Otte J."/>
            <person name="Skaloud P."/>
            <person name="Haon M."/>
            <person name="Grisel S."/>
            <person name="Petersen M."/>
            <person name="Berrin J.G."/>
            <person name="Delaux P.M."/>
            <person name="Dal Grande F."/>
            <person name="Keller J."/>
        </authorList>
    </citation>
    <scope>NUCLEOTIDE SEQUENCE [LARGE SCALE GENOMIC DNA]</scope>
    <source>
        <strain evidence="2 3">SAG 2523</strain>
    </source>
</reference>
<evidence type="ECO:0000313" key="3">
    <source>
        <dbReference type="Proteomes" id="UP001485043"/>
    </source>
</evidence>
<feature type="region of interest" description="Disordered" evidence="1">
    <location>
        <begin position="1"/>
        <end position="111"/>
    </location>
</feature>
<name>A0AAW1T982_9CHLO</name>
<accession>A0AAW1T982</accession>
<sequence>MEGTFSNDGSLDKKGPGHGVQGEGLGGSNIGGVDDKKSHQADKVASETGRKEKDGYLSANAGAGVGYDPASGGASSIMEKPEGGRLADAQGQATTSGNPGSTQRNDQKTQVIADKQLISSSTLGFRCMGLNA</sequence>
<gene>
    <name evidence="2" type="ORF">WJX84_012068</name>
</gene>
<feature type="compositionally biased region" description="Polar residues" evidence="1">
    <location>
        <begin position="91"/>
        <end position="110"/>
    </location>
</feature>
<dbReference type="AlphaFoldDB" id="A0AAW1T982"/>